<dbReference type="RefSeq" id="WP_278316631.1">
    <property type="nucleotide sequence ID" value="NZ_CP121464.1"/>
</dbReference>
<gene>
    <name evidence="1" type="ORF">P9875_22345</name>
</gene>
<keyword evidence="2" id="KW-1185">Reference proteome</keyword>
<evidence type="ECO:0008006" key="3">
    <source>
        <dbReference type="Google" id="ProtNLM"/>
    </source>
</evidence>
<evidence type="ECO:0000313" key="2">
    <source>
        <dbReference type="Proteomes" id="UP001219584"/>
    </source>
</evidence>
<proteinExistence type="predicted"/>
<organism evidence="1 2">
    <name type="scientific">Janthinobacterium rivuli</name>
    <dbReference type="NCBI Taxonomy" id="2751478"/>
    <lineage>
        <taxon>Bacteria</taxon>
        <taxon>Pseudomonadati</taxon>
        <taxon>Pseudomonadota</taxon>
        <taxon>Betaproteobacteria</taxon>
        <taxon>Burkholderiales</taxon>
        <taxon>Oxalobacteraceae</taxon>
        <taxon>Janthinobacterium</taxon>
    </lineage>
</organism>
<dbReference type="EMBL" id="CP121464">
    <property type="protein sequence ID" value="WFR78419.1"/>
    <property type="molecule type" value="Genomic_DNA"/>
</dbReference>
<accession>A0ABY8I0N7</accession>
<reference evidence="1 2" key="1">
    <citation type="submission" date="2023-04" db="EMBL/GenBank/DDBJ databases">
        <title>Nanopore sequencing of Janthinobacterium from water.</title>
        <authorList>
            <person name="Ciuchcinski K."/>
            <person name="Rokowska A."/>
            <person name="Dziewit L."/>
        </authorList>
    </citation>
    <scope>NUCLEOTIDE SEQUENCE [LARGE SCALE GENOMIC DNA]</scope>
    <source>
        <strain evidence="1 2">DEMB2</strain>
    </source>
</reference>
<protein>
    <recommendedName>
        <fullName evidence="3">Restriction endonuclease type IV Mrr domain-containing protein</fullName>
    </recommendedName>
</protein>
<dbReference type="Proteomes" id="UP001219584">
    <property type="component" value="Chromosome"/>
</dbReference>
<name>A0ABY8I0N7_9BURK</name>
<sequence>MAVAGPKPSMKVSLYFGLGYDQTTLDFVDVPIGNDLAVFADPSRLRSLTSPWASECNSLLQHFFEVLLEHVVKGDEYNAKILLSYLAERNEFHFGLSKSLSNGKAFGKKYADRMWTALTKSAAAKSGLLTDIEDTCLFIEGVGPDRISDAVCNILRGPLVRYTQDACEFYGIPLVPNMNSGPIWNPDTGHWDNSLISLPATPFGPLILVPKLIVRHKLIYDYSTYFTHHLLPAMQEHEKAMNTGLVHTLRDGRKRVTKKSLKEKYGADKLVIVEQTLRHPNALEEYRESAVRNSRPISHERLADIENIAPPNLRGLLNDVTIIAPGKASATAYEKAVEKLLTALFYPSLSHPTRQFRMHEGRKIVDIKFVNDPQGGFFHWLGMHYPASHIWVECKNYSDDLSNPEFDQLAGRFSPSKGQFGLLVCRSLENPLAALKRSQDTARDRRGYILVLTDSELSELVSDYIENQGGSQYPLLRTKFNELIM</sequence>
<evidence type="ECO:0000313" key="1">
    <source>
        <dbReference type="EMBL" id="WFR78419.1"/>
    </source>
</evidence>